<evidence type="ECO:0000259" key="1">
    <source>
        <dbReference type="Pfam" id="PF12708"/>
    </source>
</evidence>
<dbReference type="AlphaFoldDB" id="A0A8X8KRE5"/>
<dbReference type="InterPro" id="IPR012334">
    <property type="entry name" value="Pectin_lyas_fold"/>
</dbReference>
<evidence type="ECO:0000313" key="2">
    <source>
        <dbReference type="EMBL" id="NUB45127.1"/>
    </source>
</evidence>
<feature type="domain" description="Rhamnogalacturonase A/B/Epimerase-like pectate lyase" evidence="1">
    <location>
        <begin position="188"/>
        <end position="249"/>
    </location>
</feature>
<name>A0A8X8KRE5_9RHOB</name>
<dbReference type="InterPro" id="IPR024535">
    <property type="entry name" value="RHGA/B-epi-like_pectate_lyase"/>
</dbReference>
<dbReference type="Gene3D" id="2.160.20.10">
    <property type="entry name" value="Single-stranded right-handed beta-helix, Pectin lyase-like"/>
    <property type="match status" value="1"/>
</dbReference>
<proteinExistence type="predicted"/>
<protein>
    <submittedName>
        <fullName evidence="2">Right-handed parallel beta-helix repeat-containing protein</fullName>
    </submittedName>
</protein>
<dbReference type="SUPFAM" id="SSF51126">
    <property type="entry name" value="Pectin lyase-like"/>
    <property type="match status" value="1"/>
</dbReference>
<sequence length="762" mass="81582">MNKAITDGLVLMPPPFSAGLNLWSREDGTPGSASYAGQPNAAFVPADQDFAGCMELQKTVGTQSLRAFAQTPLRPGMYLRVTARVKAIAGSLPSVRIAGWAGRSNGSNVSGVPQTGPAKALTSYGEVVTVTAIIGSGDRQGVDMVWGTAAVYGHFGLDLTGPTGGVVRIDDIVIEDVTDVFHRNMMDWVDVRDYGALGDGVTDDAAAFAAADAAADGRRVLVSAGQYYLGESVTINSRVSFEGTLTMPANARLACTRNYDLDTYASAFGGELAGFRRALQVLFYFSDHVTLDLSGRRVDLPAPVDVADVAGLASFAQRRVLTNGQLNVVAGSAWNTSTTTSVATYAPAQPYRLTGVTNVANVPVGARVSGTGVGREVYVLSKNVGAGTLDLSQPLWAAAGTRTFTFHRYKYVLDFSGFSSLQKFEVTDIEFQCNGEASAIMLAPSGNTFRLADSVVNKPKDRGITSIGAGCQGMFVDQCQFLSNEQPLRAQDRTTIALNVNSNDAKIRDNRIVRFAHFAVMNGTGHMFIGNHFFQGDEETAGVRRAGLIFTQPNVKTLVTSNYIDNCFIEWSNEHDQAPDFSNEFSFGGMTVDGNIFTVNDAGSFFRWFVVTPRGPGHYINGLSVTGNTFRTVNANVDRVEAVDTTHADLDYARFRNVVFSANTFNGISQITASPLTIEHAQGTPADTWVVDGAAYLPFGGRARNVQAVVAEGAITNVNNVQQVPVPYVQLEQGSGGRFVHLRWPAAVKGRVHVTLRCDAPV</sequence>
<dbReference type="InterPro" id="IPR011050">
    <property type="entry name" value="Pectin_lyase_fold/virulence"/>
</dbReference>
<organism evidence="2 3">
    <name type="scientific">Fertoeibacter niger</name>
    <dbReference type="NCBI Taxonomy" id="2656921"/>
    <lineage>
        <taxon>Bacteria</taxon>
        <taxon>Pseudomonadati</taxon>
        <taxon>Pseudomonadota</taxon>
        <taxon>Alphaproteobacteria</taxon>
        <taxon>Rhodobacterales</taxon>
        <taxon>Paracoccaceae</taxon>
        <taxon>Fertoeibacter</taxon>
    </lineage>
</organism>
<dbReference type="Proteomes" id="UP000484076">
    <property type="component" value="Unassembled WGS sequence"/>
</dbReference>
<dbReference type="Pfam" id="PF12708">
    <property type="entry name" value="Pect-lyase_RHGA_epim"/>
    <property type="match status" value="1"/>
</dbReference>
<dbReference type="EMBL" id="WHUT02000006">
    <property type="protein sequence ID" value="NUB45127.1"/>
    <property type="molecule type" value="Genomic_DNA"/>
</dbReference>
<accession>A0A8X8KRE5</accession>
<evidence type="ECO:0000313" key="3">
    <source>
        <dbReference type="Proteomes" id="UP000484076"/>
    </source>
</evidence>
<comment type="caution">
    <text evidence="2">The sequence shown here is derived from an EMBL/GenBank/DDBJ whole genome shotgun (WGS) entry which is preliminary data.</text>
</comment>
<reference evidence="2" key="1">
    <citation type="submission" date="2020-05" db="EMBL/GenBank/DDBJ databases">
        <title>Fertoebacter nigrum gen. nov., sp. nov., a new member of the family Rhodobacteraceae.</title>
        <authorList>
            <person name="Szuroczki S."/>
            <person name="Abbaszade G."/>
            <person name="Buni D."/>
            <person name="Schumann P."/>
            <person name="Toth E."/>
        </authorList>
    </citation>
    <scope>NUCLEOTIDE SEQUENCE</scope>
    <source>
        <strain evidence="2">RG-N-1a</strain>
    </source>
</reference>
<keyword evidence="3" id="KW-1185">Reference proteome</keyword>
<gene>
    <name evidence="2" type="ORF">GEU84_012065</name>
</gene>
<dbReference type="RefSeq" id="WP_152825698.1">
    <property type="nucleotide sequence ID" value="NZ_WHUT02000006.1"/>
</dbReference>